<gene>
    <name evidence="6" type="ORF">CNF02_05360</name>
</gene>
<dbReference type="InterPro" id="IPR036979">
    <property type="entry name" value="CM_dom_sf"/>
</dbReference>
<keyword evidence="3" id="KW-0732">Signal</keyword>
<keyword evidence="4" id="KW-0413">Isomerase</keyword>
<evidence type="ECO:0000256" key="2">
    <source>
        <dbReference type="ARBA" id="ARBA00012404"/>
    </source>
</evidence>
<name>A0A2A5WD68_9GAMM</name>
<dbReference type="EC" id="5.4.99.5" evidence="2"/>
<dbReference type="Proteomes" id="UP000219329">
    <property type="component" value="Unassembled WGS sequence"/>
</dbReference>
<dbReference type="NCBIfam" id="TIGR01806">
    <property type="entry name" value="CM_mono2"/>
    <property type="match status" value="1"/>
</dbReference>
<dbReference type="GO" id="GO:0004106">
    <property type="term" value="F:chorismate mutase activity"/>
    <property type="evidence" value="ECO:0007669"/>
    <property type="project" value="UniProtKB-EC"/>
</dbReference>
<sequence>MLNNHRNNPTNLLSALPMRNLLLRFPLLASLILLLWQPAAAQPETITAFQLINERLKHMEDVAMYKSVNGLPVEDLPREEVVIENAVLAAESQGLIGDSIENFFITQINVAKAIQYRSLADWLSSPISKPIPDLPNQIRPKLTELGDEIVKELALLLSHEGRIGESLRASFQLHMSVNKISAAEVDLLFDSLLLVRSE</sequence>
<accession>A0A2A5WD68</accession>
<organism evidence="6 7">
    <name type="scientific">OM182 bacterium MED-G28</name>
    <dbReference type="NCBI Taxonomy" id="1986256"/>
    <lineage>
        <taxon>Bacteria</taxon>
        <taxon>Pseudomonadati</taxon>
        <taxon>Pseudomonadota</taxon>
        <taxon>Gammaproteobacteria</taxon>
        <taxon>OMG group</taxon>
        <taxon>OM182 clade</taxon>
    </lineage>
</organism>
<evidence type="ECO:0000313" key="7">
    <source>
        <dbReference type="Proteomes" id="UP000219329"/>
    </source>
</evidence>
<dbReference type="PANTHER" id="PTHR38041">
    <property type="entry name" value="CHORISMATE MUTASE"/>
    <property type="match status" value="1"/>
</dbReference>
<comment type="pathway">
    <text evidence="1">Metabolic intermediate biosynthesis; prephenate biosynthesis; prephenate from chorismate: step 1/1.</text>
</comment>
<evidence type="ECO:0000256" key="1">
    <source>
        <dbReference type="ARBA" id="ARBA00004817"/>
    </source>
</evidence>
<evidence type="ECO:0000256" key="3">
    <source>
        <dbReference type="ARBA" id="ARBA00022729"/>
    </source>
</evidence>
<dbReference type="GO" id="GO:0046417">
    <property type="term" value="P:chorismate metabolic process"/>
    <property type="evidence" value="ECO:0007669"/>
    <property type="project" value="InterPro"/>
</dbReference>
<dbReference type="PANTHER" id="PTHR38041:SF2">
    <property type="entry name" value="SECRETED CHORISMATE MUTASE"/>
    <property type="match status" value="1"/>
</dbReference>
<dbReference type="InterPro" id="IPR051331">
    <property type="entry name" value="Chorismate_mutase-related"/>
</dbReference>
<feature type="domain" description="Chorismate mutase" evidence="5">
    <location>
        <begin position="25"/>
        <end position="119"/>
    </location>
</feature>
<dbReference type="PROSITE" id="PS51168">
    <property type="entry name" value="CHORISMATE_MUT_2"/>
    <property type="match status" value="1"/>
</dbReference>
<dbReference type="InterPro" id="IPR002701">
    <property type="entry name" value="CM_II_prokaryot"/>
</dbReference>
<proteinExistence type="predicted"/>
<dbReference type="Pfam" id="PF01817">
    <property type="entry name" value="CM_2"/>
    <property type="match status" value="1"/>
</dbReference>
<evidence type="ECO:0000259" key="5">
    <source>
        <dbReference type="PROSITE" id="PS51168"/>
    </source>
</evidence>
<dbReference type="UniPathway" id="UPA00120">
    <property type="reaction ID" value="UER00203"/>
</dbReference>
<protein>
    <recommendedName>
        <fullName evidence="2">chorismate mutase</fullName>
        <ecNumber evidence="2">5.4.99.5</ecNumber>
    </recommendedName>
</protein>
<reference evidence="6 7" key="1">
    <citation type="submission" date="2017-08" db="EMBL/GenBank/DDBJ databases">
        <title>Fine stratification of microbial communities through a metagenomic profile of the photic zone.</title>
        <authorList>
            <person name="Haro-Moreno J.M."/>
            <person name="Lopez-Perez M."/>
            <person name="De La Torre J."/>
            <person name="Picazo A."/>
            <person name="Camacho A."/>
            <person name="Rodriguez-Valera F."/>
        </authorList>
    </citation>
    <scope>NUCLEOTIDE SEQUENCE [LARGE SCALE GENOMIC DNA]</scope>
    <source>
        <strain evidence="6">MED-G28</strain>
    </source>
</reference>
<evidence type="ECO:0000313" key="6">
    <source>
        <dbReference type="EMBL" id="PDH34224.1"/>
    </source>
</evidence>
<dbReference type="AlphaFoldDB" id="A0A2A5WD68"/>
<dbReference type="GO" id="GO:0009697">
    <property type="term" value="P:salicylic acid biosynthetic process"/>
    <property type="evidence" value="ECO:0007669"/>
    <property type="project" value="TreeGrafter"/>
</dbReference>
<dbReference type="InterPro" id="IPR008240">
    <property type="entry name" value="Chorismate_mutase_periplasmic"/>
</dbReference>
<dbReference type="EMBL" id="NTJZ01000004">
    <property type="protein sequence ID" value="PDH34224.1"/>
    <property type="molecule type" value="Genomic_DNA"/>
</dbReference>
<comment type="caution">
    <text evidence="6">The sequence shown here is derived from an EMBL/GenBank/DDBJ whole genome shotgun (WGS) entry which is preliminary data.</text>
</comment>
<evidence type="ECO:0000256" key="4">
    <source>
        <dbReference type="ARBA" id="ARBA00023235"/>
    </source>
</evidence>
<dbReference type="SUPFAM" id="SSF48600">
    <property type="entry name" value="Chorismate mutase II"/>
    <property type="match status" value="1"/>
</dbReference>
<dbReference type="InterPro" id="IPR036263">
    <property type="entry name" value="Chorismate_II_sf"/>
</dbReference>
<dbReference type="Gene3D" id="1.20.59.10">
    <property type="entry name" value="Chorismate mutase"/>
    <property type="match status" value="1"/>
</dbReference>
<dbReference type="SMART" id="SM00830">
    <property type="entry name" value="CM_2"/>
    <property type="match status" value="1"/>
</dbReference>